<keyword evidence="1" id="KW-0472">Membrane</keyword>
<feature type="signal peptide" evidence="2">
    <location>
        <begin position="1"/>
        <end position="23"/>
    </location>
</feature>
<proteinExistence type="predicted"/>
<reference evidence="3" key="1">
    <citation type="submission" date="2020-10" db="EMBL/GenBank/DDBJ databases">
        <authorList>
            <person name="Gilroy R."/>
        </authorList>
    </citation>
    <scope>NUCLEOTIDE SEQUENCE</scope>
    <source>
        <strain evidence="3">13766</strain>
    </source>
</reference>
<dbReference type="NCBIfam" id="TIGR01167">
    <property type="entry name" value="LPXTG_anchor"/>
    <property type="match status" value="1"/>
</dbReference>
<organism evidence="3 4">
    <name type="scientific">Candidatus Alectryocaccomicrobium excrementavium</name>
    <dbReference type="NCBI Taxonomy" id="2840668"/>
    <lineage>
        <taxon>Bacteria</taxon>
        <taxon>Bacillati</taxon>
        <taxon>Bacillota</taxon>
        <taxon>Clostridia</taxon>
        <taxon>Candidatus Alectryocaccomicrobium</taxon>
    </lineage>
</organism>
<dbReference type="Proteomes" id="UP000824140">
    <property type="component" value="Unassembled WGS sequence"/>
</dbReference>
<keyword evidence="2" id="KW-0732">Signal</keyword>
<evidence type="ECO:0000256" key="2">
    <source>
        <dbReference type="SAM" id="SignalP"/>
    </source>
</evidence>
<dbReference type="PROSITE" id="PS51257">
    <property type="entry name" value="PROKAR_LIPOPROTEIN"/>
    <property type="match status" value="1"/>
</dbReference>
<evidence type="ECO:0000313" key="3">
    <source>
        <dbReference type="EMBL" id="HIS91978.1"/>
    </source>
</evidence>
<feature type="transmembrane region" description="Helical" evidence="1">
    <location>
        <begin position="351"/>
        <end position="370"/>
    </location>
</feature>
<dbReference type="EMBL" id="DVJN01000062">
    <property type="protein sequence ID" value="HIS91978.1"/>
    <property type="molecule type" value="Genomic_DNA"/>
</dbReference>
<gene>
    <name evidence="3" type="ORF">IAA84_03070</name>
</gene>
<dbReference type="AlphaFoldDB" id="A0A9D1K6K5"/>
<comment type="caution">
    <text evidence="3">The sequence shown here is derived from an EMBL/GenBank/DDBJ whole genome shotgun (WGS) entry which is preliminary data.</text>
</comment>
<sequence>MKRKLVALVLAIMLVGSCVGAFATTEGRYNNQDIAIINAALAQYYPQEQEMVGYVIKDGGLWMLLSTTTYTLKDTVKSGNTAAELYVYYEKNPTQANMQAYLASVVEKKTSTTPDLVEVDADYVTGKDLDAVKAEHPGYTEVAGFEDESYWLLSNGTNFIIVAKNASTENPDVIGQPTTGTDIFELDYSSFYGDVISAFAFKPEAFGNGIEFSHKNAKSLFTMTVKYDSRIVIQLRDQQGRLYPVSGATYQAADNGYVTTMKADASKTFGWYGTDGAGYHAAGSLKDPAIIELDLNVTVSTTGKNADGTPWATDRGDMRFSYTVRHGEDNHTGNYSGNSGSSSPKTGDARMAYLTLASLVALAGVAVIITRKLRTNA</sequence>
<protein>
    <submittedName>
        <fullName evidence="3">LPXTG cell wall anchor domain-containing protein</fullName>
    </submittedName>
</protein>
<keyword evidence="1" id="KW-0812">Transmembrane</keyword>
<reference evidence="3" key="2">
    <citation type="journal article" date="2021" name="PeerJ">
        <title>Extensive microbial diversity within the chicken gut microbiome revealed by metagenomics and culture.</title>
        <authorList>
            <person name="Gilroy R."/>
            <person name="Ravi A."/>
            <person name="Getino M."/>
            <person name="Pursley I."/>
            <person name="Horton D.L."/>
            <person name="Alikhan N.F."/>
            <person name="Baker D."/>
            <person name="Gharbi K."/>
            <person name="Hall N."/>
            <person name="Watson M."/>
            <person name="Adriaenssens E.M."/>
            <person name="Foster-Nyarko E."/>
            <person name="Jarju S."/>
            <person name="Secka A."/>
            <person name="Antonio M."/>
            <person name="Oren A."/>
            <person name="Chaudhuri R.R."/>
            <person name="La Ragione R."/>
            <person name="Hildebrand F."/>
            <person name="Pallen M.J."/>
        </authorList>
    </citation>
    <scope>NUCLEOTIDE SEQUENCE</scope>
    <source>
        <strain evidence="3">13766</strain>
    </source>
</reference>
<name>A0A9D1K6K5_9FIRM</name>
<evidence type="ECO:0000313" key="4">
    <source>
        <dbReference type="Proteomes" id="UP000824140"/>
    </source>
</evidence>
<feature type="chain" id="PRO_5038669487" evidence="2">
    <location>
        <begin position="24"/>
        <end position="377"/>
    </location>
</feature>
<evidence type="ECO:0000256" key="1">
    <source>
        <dbReference type="SAM" id="Phobius"/>
    </source>
</evidence>
<keyword evidence="1" id="KW-1133">Transmembrane helix</keyword>
<accession>A0A9D1K6K5</accession>